<feature type="signal peptide" evidence="1">
    <location>
        <begin position="1"/>
        <end position="20"/>
    </location>
</feature>
<dbReference type="InterPro" id="IPR046732">
    <property type="entry name" value="DUF6624"/>
</dbReference>
<evidence type="ECO:0000256" key="1">
    <source>
        <dbReference type="SAM" id="SignalP"/>
    </source>
</evidence>
<dbReference type="Pfam" id="PF20329">
    <property type="entry name" value="DUF6624"/>
    <property type="match status" value="1"/>
</dbReference>
<protein>
    <recommendedName>
        <fullName evidence="4">Tetratricopeptide repeat protein</fullName>
    </recommendedName>
</protein>
<evidence type="ECO:0008006" key="4">
    <source>
        <dbReference type="Google" id="ProtNLM"/>
    </source>
</evidence>
<organism evidence="2 3">
    <name type="scientific">Pedobacter jejuensis</name>
    <dbReference type="NCBI Taxonomy" id="1268550"/>
    <lineage>
        <taxon>Bacteria</taxon>
        <taxon>Pseudomonadati</taxon>
        <taxon>Bacteroidota</taxon>
        <taxon>Sphingobacteriia</taxon>
        <taxon>Sphingobacteriales</taxon>
        <taxon>Sphingobacteriaceae</taxon>
        <taxon>Pedobacter</taxon>
    </lineage>
</organism>
<dbReference type="RefSeq" id="WP_123206697.1">
    <property type="nucleotide sequence ID" value="NZ_RBEE01000042.1"/>
</dbReference>
<name>A0A3N0BQZ9_9SPHI</name>
<reference evidence="2 3" key="1">
    <citation type="submission" date="2018-10" db="EMBL/GenBank/DDBJ databases">
        <title>Genome sequencing of Pedobacter jejuensis TNB23.</title>
        <authorList>
            <person name="Cho Y.-J."/>
            <person name="Cho A."/>
            <person name="Kim O.-S."/>
        </authorList>
    </citation>
    <scope>NUCLEOTIDE SEQUENCE [LARGE SCALE GENOMIC DNA]</scope>
    <source>
        <strain evidence="2 3">TNB23</strain>
    </source>
</reference>
<comment type="caution">
    <text evidence="2">The sequence shown here is derived from an EMBL/GenBank/DDBJ whole genome shotgun (WGS) entry which is preliminary data.</text>
</comment>
<dbReference type="Proteomes" id="UP000274046">
    <property type="component" value="Unassembled WGS sequence"/>
</dbReference>
<proteinExistence type="predicted"/>
<evidence type="ECO:0000313" key="3">
    <source>
        <dbReference type="Proteomes" id="UP000274046"/>
    </source>
</evidence>
<feature type="chain" id="PRO_5018097468" description="Tetratricopeptide repeat protein" evidence="1">
    <location>
        <begin position="21"/>
        <end position="319"/>
    </location>
</feature>
<keyword evidence="3" id="KW-1185">Reference proteome</keyword>
<dbReference type="NCBIfam" id="NF047558">
    <property type="entry name" value="TPR_END_plus"/>
    <property type="match status" value="1"/>
</dbReference>
<dbReference type="AlphaFoldDB" id="A0A3N0BQZ9"/>
<sequence>MKKGILLIFVFLNITVFAFAQDDYKQLVSQAERLYKSKDYIKSKDAYLLAFEKERNNKTDLYNAACAAALAGDRLNAFKLLNLSIDAGWINIEHFKKDSDLISLHSLPEWEKVVSKLHVRINQIETNYNKEAKAALEEVYKTDQGIRVEYIAAQKKEGYQSKKVDSLSKLMIYHDSLNTITVTKILDKYGWLGEDKVGNQSNTLFLVIQHSDLVIQQKYLPIMRIAVKNGKAKPSALALLEDRVALSEGKKQIYGSQIRTNPKENMAYVLPLLDPDNVDKRRASVGLGSLAEYVRQWGIVWNVEEYKNQLPLYEKWEKN</sequence>
<dbReference type="OrthoDB" id="1164858at2"/>
<accession>A0A3N0BQZ9</accession>
<dbReference type="EMBL" id="RBEE01000042">
    <property type="protein sequence ID" value="RNL51075.1"/>
    <property type="molecule type" value="Genomic_DNA"/>
</dbReference>
<keyword evidence="1" id="KW-0732">Signal</keyword>
<gene>
    <name evidence="2" type="ORF">D7004_15235</name>
</gene>
<evidence type="ECO:0000313" key="2">
    <source>
        <dbReference type="EMBL" id="RNL51075.1"/>
    </source>
</evidence>